<gene>
    <name evidence="1" type="ORF">RM539_13195</name>
</gene>
<organism evidence="1 2">
    <name type="scientific">Autumnicola musiva</name>
    <dbReference type="NCBI Taxonomy" id="3075589"/>
    <lineage>
        <taxon>Bacteria</taxon>
        <taxon>Pseudomonadati</taxon>
        <taxon>Bacteroidota</taxon>
        <taxon>Flavobacteriia</taxon>
        <taxon>Flavobacteriales</taxon>
        <taxon>Flavobacteriaceae</taxon>
        <taxon>Autumnicola</taxon>
    </lineage>
</organism>
<name>A0ABU3D7P9_9FLAO</name>
<evidence type="ECO:0000313" key="1">
    <source>
        <dbReference type="EMBL" id="MDT0677537.1"/>
    </source>
</evidence>
<dbReference type="Proteomes" id="UP001262582">
    <property type="component" value="Unassembled WGS sequence"/>
</dbReference>
<dbReference type="EMBL" id="JAVRHK010000009">
    <property type="protein sequence ID" value="MDT0677537.1"/>
    <property type="molecule type" value="Genomic_DNA"/>
</dbReference>
<evidence type="ECO:0000313" key="2">
    <source>
        <dbReference type="Proteomes" id="UP001262582"/>
    </source>
</evidence>
<protein>
    <submittedName>
        <fullName evidence="1">Uncharacterized protein</fullName>
    </submittedName>
</protein>
<dbReference type="RefSeq" id="WP_311503881.1">
    <property type="nucleotide sequence ID" value="NZ_JAVRHK010000009.1"/>
</dbReference>
<proteinExistence type="predicted"/>
<reference evidence="1 2" key="1">
    <citation type="submission" date="2023-09" db="EMBL/GenBank/DDBJ databases">
        <authorList>
            <person name="Rey-Velasco X."/>
        </authorList>
    </citation>
    <scope>NUCLEOTIDE SEQUENCE [LARGE SCALE GENOMIC DNA]</scope>
    <source>
        <strain evidence="1 2">F117</strain>
    </source>
</reference>
<comment type="caution">
    <text evidence="1">The sequence shown here is derived from an EMBL/GenBank/DDBJ whole genome shotgun (WGS) entry which is preliminary data.</text>
</comment>
<accession>A0ABU3D7P9</accession>
<keyword evidence="2" id="KW-1185">Reference proteome</keyword>
<sequence>MKNKIKAMNTEKIKTLEKLLDTIEIVENARSIDGLTAEERVQLEKASVSLRNVERSIIRIKTNELVDTLTEDAKALDYLADEINLSAQKLAGVAKAIEKASNVVKAFVKIAAKAISAGLV</sequence>